<gene>
    <name evidence="2" type="ORF">BDW47DRAFT_109802</name>
</gene>
<feature type="compositionally biased region" description="Basic and acidic residues" evidence="1">
    <location>
        <begin position="25"/>
        <end position="34"/>
    </location>
</feature>
<protein>
    <submittedName>
        <fullName evidence="2">Uncharacterized protein</fullName>
    </submittedName>
</protein>
<evidence type="ECO:0000313" key="3">
    <source>
        <dbReference type="Proteomes" id="UP000234585"/>
    </source>
</evidence>
<dbReference type="AlphaFoldDB" id="A0A2I2F598"/>
<name>A0A2I2F598_ASPCN</name>
<dbReference type="GeneID" id="36520719"/>
<dbReference type="Proteomes" id="UP000234585">
    <property type="component" value="Unassembled WGS sequence"/>
</dbReference>
<proteinExistence type="predicted"/>
<dbReference type="RefSeq" id="XP_024669795.1">
    <property type="nucleotide sequence ID" value="XM_024813559.1"/>
</dbReference>
<dbReference type="OrthoDB" id="10661780at2759"/>
<evidence type="ECO:0000313" key="2">
    <source>
        <dbReference type="EMBL" id="PLB35783.1"/>
    </source>
</evidence>
<feature type="compositionally biased region" description="Acidic residues" evidence="1">
    <location>
        <begin position="9"/>
        <end position="19"/>
    </location>
</feature>
<accession>A0A2I2F598</accession>
<evidence type="ECO:0000256" key="1">
    <source>
        <dbReference type="SAM" id="MobiDB-lite"/>
    </source>
</evidence>
<feature type="region of interest" description="Disordered" evidence="1">
    <location>
        <begin position="1"/>
        <end position="40"/>
    </location>
</feature>
<sequence>MVKRQELDGTPDTEEEAADLAEAAAKADDHDIHGDINVGPQYDYDHNFDVDVDVDINGTDNDEKYEDQLEGGIREQLEAAASAGTY</sequence>
<reference evidence="2 3" key="1">
    <citation type="submission" date="2017-12" db="EMBL/GenBank/DDBJ databases">
        <authorList>
            <consortium name="DOE Joint Genome Institute"/>
            <person name="Haridas S."/>
            <person name="Kjaerbolling I."/>
            <person name="Vesth T.C."/>
            <person name="Frisvad J.C."/>
            <person name="Nybo J.L."/>
            <person name="Theobald S."/>
            <person name="Kuo A."/>
            <person name="Bowyer P."/>
            <person name="Matsuda Y."/>
            <person name="Mondo S."/>
            <person name="Lyhne E.K."/>
            <person name="Kogle M.E."/>
            <person name="Clum A."/>
            <person name="Lipzen A."/>
            <person name="Salamov A."/>
            <person name="Ngan C.Y."/>
            <person name="Daum C."/>
            <person name="Chiniquy J."/>
            <person name="Barry K."/>
            <person name="LaButti K."/>
            <person name="Simmons B.A."/>
            <person name="Magnuson J.K."/>
            <person name="Mortensen U.H."/>
            <person name="Larsen T.O."/>
            <person name="Grigoriev I.V."/>
            <person name="Baker S.E."/>
            <person name="Andersen M.R."/>
            <person name="Nordberg H.P."/>
            <person name="Cantor M.N."/>
            <person name="Hua S.X."/>
        </authorList>
    </citation>
    <scope>NUCLEOTIDE SEQUENCE [LARGE SCALE GENOMIC DNA]</scope>
    <source>
        <strain evidence="2 3">CBS 102.13</strain>
    </source>
</reference>
<keyword evidence="3" id="KW-1185">Reference proteome</keyword>
<organism evidence="2 3">
    <name type="scientific">Aspergillus candidus</name>
    <dbReference type="NCBI Taxonomy" id="41067"/>
    <lineage>
        <taxon>Eukaryota</taxon>
        <taxon>Fungi</taxon>
        <taxon>Dikarya</taxon>
        <taxon>Ascomycota</taxon>
        <taxon>Pezizomycotina</taxon>
        <taxon>Eurotiomycetes</taxon>
        <taxon>Eurotiomycetidae</taxon>
        <taxon>Eurotiales</taxon>
        <taxon>Aspergillaceae</taxon>
        <taxon>Aspergillus</taxon>
        <taxon>Aspergillus subgen. Circumdati</taxon>
    </lineage>
</organism>
<dbReference type="EMBL" id="KZ559158">
    <property type="protein sequence ID" value="PLB35783.1"/>
    <property type="molecule type" value="Genomic_DNA"/>
</dbReference>